<evidence type="ECO:0000256" key="1">
    <source>
        <dbReference type="SAM" id="Phobius"/>
    </source>
</evidence>
<protein>
    <submittedName>
        <fullName evidence="4">Glycoside hydrolase family 92 protein</fullName>
    </submittedName>
</protein>
<dbReference type="Gene3D" id="3.30.2080.10">
    <property type="entry name" value="GH92 mannosidase domain"/>
    <property type="match status" value="1"/>
</dbReference>
<sequence>MYIRTGLSVSVLDTLLFLSFYILVNAQNASFDVLDYVNPLIGTANGGHVFAGASLPFGMAKSSPDSTDDNQGGFATDGGAVTGFSHMHDSGTGGSQSLGNFQLFPQSGCPGDDFTRCKWTKNDRTTNYTNGSVEARPGYFALTLNTSIRAEMTVSNRTALYRFTFQGSNSSSGSHSAPYSPLMLVDLTDLPNSRINGTAQSDPETGRLSGTGAFSPSFGVGSYILNFCADFKGASVRRTGVFDNNRPSTANNVIHTVDDGIDGSPEILPTGSWVQFDAPQNNEIIARVGVSFISIDQACSNAQNEIPDFDFEGTRQSAEDAWRKKLSVVSVNATGVSNELQEVLYSSLYRSMLSPQDYTGENYLWNSSEPYYDSYYCIWDSFRSIHPLITLLDPNSQTLMIRSLIDIYRHLGKLPDCRMSLCKGYTQGGSNADIVLADSYLKGINQDVDWETGYEAVISDAEVEPQNWNVEGRGGLESWKRLGYVPTDDYDPNGSGTHTRSISRTVEYAYDDFCIAEMAKGLGHSSDNVKYTRRASNWKNMYLANQTSSVNGTDPGFVGFLQPRYLNQTFGFQDPTLCSPLNDFTGCYLNPDGHETYEGSSWLYTFFVPQDMAALIETLGGKQKFIDRLTYLHTSGLLYIGDEQAFLPVFQFHYGGRPALSSHFAHYYIPSQFNTTNVGIPGNDDSGAMGSFAALSMMGLWPVSGQNVYLITPPFFPSVSVGNGQTGRTATIRNINFDSGYSNIYIQSATLNGKPYTKNWITHDFWTNGDTLELTLGPKESSWGQADEDLPPSLSTTNATTAGNGTNVSMGELVMEGLRTARL</sequence>
<dbReference type="InterPro" id="IPR050883">
    <property type="entry name" value="PNGase"/>
</dbReference>
<dbReference type="OrthoDB" id="449263at2759"/>
<dbReference type="Gene3D" id="2.70.98.10">
    <property type="match status" value="1"/>
</dbReference>
<dbReference type="FunFam" id="1.20.1050.60:FF:000002">
    <property type="entry name" value="Glycosyl hydrolase family 92"/>
    <property type="match status" value="1"/>
</dbReference>
<feature type="domain" description="Glycosyl hydrolase family 92" evidence="2">
    <location>
        <begin position="297"/>
        <end position="778"/>
    </location>
</feature>
<dbReference type="EMBL" id="ML991783">
    <property type="protein sequence ID" value="KAF2236756.1"/>
    <property type="molecule type" value="Genomic_DNA"/>
</dbReference>
<dbReference type="PANTHER" id="PTHR12143">
    <property type="entry name" value="PEPTIDE N-GLYCANASE PNGASE -RELATED"/>
    <property type="match status" value="1"/>
</dbReference>
<organism evidence="4 5">
    <name type="scientific">Viridothelium virens</name>
    <name type="common">Speckled blister lichen</name>
    <name type="synonym">Trypethelium virens</name>
    <dbReference type="NCBI Taxonomy" id="1048519"/>
    <lineage>
        <taxon>Eukaryota</taxon>
        <taxon>Fungi</taxon>
        <taxon>Dikarya</taxon>
        <taxon>Ascomycota</taxon>
        <taxon>Pezizomycotina</taxon>
        <taxon>Dothideomycetes</taxon>
        <taxon>Dothideomycetes incertae sedis</taxon>
        <taxon>Trypetheliales</taxon>
        <taxon>Trypetheliaceae</taxon>
        <taxon>Viridothelium</taxon>
    </lineage>
</organism>
<dbReference type="AlphaFoldDB" id="A0A6A6HF61"/>
<dbReference type="SUPFAM" id="SSF48208">
    <property type="entry name" value="Six-hairpin glycosidases"/>
    <property type="match status" value="1"/>
</dbReference>
<gene>
    <name evidence="4" type="ORF">EV356DRAFT_442905</name>
</gene>
<evidence type="ECO:0000259" key="3">
    <source>
        <dbReference type="Pfam" id="PF17678"/>
    </source>
</evidence>
<dbReference type="FunFam" id="1.20.1610.10:FF:000002">
    <property type="entry name" value="Alpha-1,2-mannosidase family protein"/>
    <property type="match status" value="1"/>
</dbReference>
<keyword evidence="1" id="KW-0472">Membrane</keyword>
<dbReference type="Pfam" id="PF07971">
    <property type="entry name" value="Glyco_hydro_92"/>
    <property type="match status" value="1"/>
</dbReference>
<dbReference type="GO" id="GO:0030246">
    <property type="term" value="F:carbohydrate binding"/>
    <property type="evidence" value="ECO:0007669"/>
    <property type="project" value="InterPro"/>
</dbReference>
<keyword evidence="4" id="KW-0378">Hydrolase</keyword>
<dbReference type="FunFam" id="2.70.98.10:FF:000010">
    <property type="entry name" value="Alpha-1,2-mannosidase family protein"/>
    <property type="match status" value="1"/>
</dbReference>
<feature type="transmembrane region" description="Helical" evidence="1">
    <location>
        <begin position="7"/>
        <end position="24"/>
    </location>
</feature>
<dbReference type="Gene3D" id="1.20.1050.60">
    <property type="entry name" value="alpha-1,2-mannosidase"/>
    <property type="match status" value="1"/>
</dbReference>
<dbReference type="InterPro" id="IPR008928">
    <property type="entry name" value="6-hairpin_glycosidase_sf"/>
</dbReference>
<keyword evidence="1" id="KW-1133">Transmembrane helix</keyword>
<dbReference type="InterPro" id="IPR014718">
    <property type="entry name" value="GH-type_carb-bd"/>
</dbReference>
<proteinExistence type="predicted"/>
<keyword evidence="5" id="KW-1185">Reference proteome</keyword>
<evidence type="ECO:0000259" key="2">
    <source>
        <dbReference type="Pfam" id="PF07971"/>
    </source>
</evidence>
<dbReference type="FunFam" id="3.30.2080.10:FF:000001">
    <property type="entry name" value="Alpha-1,2-mannosidase subfamily"/>
    <property type="match status" value="1"/>
</dbReference>
<feature type="domain" description="Glycosyl hydrolase family 92 N-terminal" evidence="3">
    <location>
        <begin position="36"/>
        <end position="291"/>
    </location>
</feature>
<dbReference type="Gene3D" id="1.20.1610.10">
    <property type="entry name" value="alpha-1,2-mannosidases domains"/>
    <property type="match status" value="1"/>
</dbReference>
<accession>A0A6A6HF61</accession>
<dbReference type="InterPro" id="IPR041371">
    <property type="entry name" value="GH92_N"/>
</dbReference>
<evidence type="ECO:0000313" key="4">
    <source>
        <dbReference type="EMBL" id="KAF2236756.1"/>
    </source>
</evidence>
<dbReference type="GO" id="GO:0005975">
    <property type="term" value="P:carbohydrate metabolic process"/>
    <property type="evidence" value="ECO:0007669"/>
    <property type="project" value="InterPro"/>
</dbReference>
<dbReference type="InterPro" id="IPR005887">
    <property type="entry name" value="GH92_a_mannosidase_put"/>
</dbReference>
<dbReference type="GO" id="GO:0005829">
    <property type="term" value="C:cytosol"/>
    <property type="evidence" value="ECO:0007669"/>
    <property type="project" value="TreeGrafter"/>
</dbReference>
<dbReference type="PANTHER" id="PTHR12143:SF42">
    <property type="entry name" value="PUTATIVE SUBFAMILY (AFU_ORTHOLOGUE AFUA_6G13760)-RELATED"/>
    <property type="match status" value="1"/>
</dbReference>
<dbReference type="GO" id="GO:0005634">
    <property type="term" value="C:nucleus"/>
    <property type="evidence" value="ECO:0007669"/>
    <property type="project" value="TreeGrafter"/>
</dbReference>
<dbReference type="GO" id="GO:0000224">
    <property type="term" value="F:peptide-N4-(N-acetyl-beta-glucosaminyl)asparagine amidase activity"/>
    <property type="evidence" value="ECO:0007669"/>
    <property type="project" value="TreeGrafter"/>
</dbReference>
<reference evidence="4" key="1">
    <citation type="journal article" date="2020" name="Stud. Mycol.">
        <title>101 Dothideomycetes genomes: a test case for predicting lifestyles and emergence of pathogens.</title>
        <authorList>
            <person name="Haridas S."/>
            <person name="Albert R."/>
            <person name="Binder M."/>
            <person name="Bloem J."/>
            <person name="Labutti K."/>
            <person name="Salamov A."/>
            <person name="Andreopoulos B."/>
            <person name="Baker S."/>
            <person name="Barry K."/>
            <person name="Bills G."/>
            <person name="Bluhm B."/>
            <person name="Cannon C."/>
            <person name="Castanera R."/>
            <person name="Culley D."/>
            <person name="Daum C."/>
            <person name="Ezra D."/>
            <person name="Gonzalez J."/>
            <person name="Henrissat B."/>
            <person name="Kuo A."/>
            <person name="Liang C."/>
            <person name="Lipzen A."/>
            <person name="Lutzoni F."/>
            <person name="Magnuson J."/>
            <person name="Mondo S."/>
            <person name="Nolan M."/>
            <person name="Ohm R."/>
            <person name="Pangilinan J."/>
            <person name="Park H.-J."/>
            <person name="Ramirez L."/>
            <person name="Alfaro M."/>
            <person name="Sun H."/>
            <person name="Tritt A."/>
            <person name="Yoshinaga Y."/>
            <person name="Zwiers L.-H."/>
            <person name="Turgeon B."/>
            <person name="Goodwin S."/>
            <person name="Spatafora J."/>
            <person name="Crous P."/>
            <person name="Grigoriev I."/>
        </authorList>
    </citation>
    <scope>NUCLEOTIDE SEQUENCE</scope>
    <source>
        <strain evidence="4">Tuck. ex Michener</strain>
    </source>
</reference>
<name>A0A6A6HF61_VIRVR</name>
<dbReference type="Pfam" id="PF17678">
    <property type="entry name" value="Glyco_hydro_92N"/>
    <property type="match status" value="1"/>
</dbReference>
<evidence type="ECO:0000313" key="5">
    <source>
        <dbReference type="Proteomes" id="UP000800092"/>
    </source>
</evidence>
<dbReference type="GO" id="GO:0006516">
    <property type="term" value="P:glycoprotein catabolic process"/>
    <property type="evidence" value="ECO:0007669"/>
    <property type="project" value="TreeGrafter"/>
</dbReference>
<dbReference type="Proteomes" id="UP000800092">
    <property type="component" value="Unassembled WGS sequence"/>
</dbReference>
<dbReference type="InterPro" id="IPR012939">
    <property type="entry name" value="Glyco_hydro_92"/>
</dbReference>
<dbReference type="NCBIfam" id="TIGR01180">
    <property type="entry name" value="aman2_put"/>
    <property type="match status" value="1"/>
</dbReference>
<keyword evidence="1" id="KW-0812">Transmembrane</keyword>